<organism evidence="1 2">
    <name type="scientific">Desulfobacter latus</name>
    <dbReference type="NCBI Taxonomy" id="2292"/>
    <lineage>
        <taxon>Bacteria</taxon>
        <taxon>Pseudomonadati</taxon>
        <taxon>Thermodesulfobacteriota</taxon>
        <taxon>Desulfobacteria</taxon>
        <taxon>Desulfobacterales</taxon>
        <taxon>Desulfobacteraceae</taxon>
        <taxon>Desulfobacter</taxon>
    </lineage>
</organism>
<dbReference type="Gene3D" id="2.40.160.10">
    <property type="entry name" value="Porin"/>
    <property type="match status" value="1"/>
</dbReference>
<dbReference type="InterPro" id="IPR023614">
    <property type="entry name" value="Porin_dom_sf"/>
</dbReference>
<dbReference type="SUPFAM" id="SSF56935">
    <property type="entry name" value="Porins"/>
    <property type="match status" value="1"/>
</dbReference>
<dbReference type="AlphaFoldDB" id="A0A850T893"/>
<comment type="caution">
    <text evidence="1">The sequence shown here is derived from an EMBL/GenBank/DDBJ whole genome shotgun (WGS) entry which is preliminary data.</text>
</comment>
<sequence>MKRTNFVLGLITALMVVFINTLPGFCASNVELAERIEKLEQKAGTATGDYPLGKISEWVTISGAIEIESGFASHDDAADTDESDISLATAELGIEAEPQDWLTGFVLFSWEDEDDKVIVDEAHITLGATDDIPYYLSAGKLYVPFGTFETMMISDPITLDIGEIVDNAAQVGIEVHGFQAAAYAFNGDVDEAGNDDTIQSVGFSAGYAMETDSVSFDLGADWISNILESGTLSDAIAGVDLDEYVPGLAVHAVFNFGPFSLMGEYVTMTDDAKAVGGGVVVEKLSAYALETGYTFDVSGFETTVAIGYQASDTDNAGAYDDFPESKILGAVGVGITDRLSVACEYSKAENYAASEGGDGDEIDTFTIQLAFEF</sequence>
<protein>
    <submittedName>
        <fullName evidence="1">LbtU family siderophore porin</fullName>
    </submittedName>
</protein>
<proteinExistence type="predicted"/>
<evidence type="ECO:0000313" key="1">
    <source>
        <dbReference type="EMBL" id="NWH04658.1"/>
    </source>
</evidence>
<keyword evidence="2" id="KW-1185">Reference proteome</keyword>
<name>A0A850T893_9BACT</name>
<dbReference type="EMBL" id="JACADJ010000015">
    <property type="protein sequence ID" value="NWH04658.1"/>
    <property type="molecule type" value="Genomic_DNA"/>
</dbReference>
<dbReference type="RefSeq" id="WP_178366110.1">
    <property type="nucleotide sequence ID" value="NZ_JACADJ010000015.1"/>
</dbReference>
<dbReference type="Proteomes" id="UP000553343">
    <property type="component" value="Unassembled WGS sequence"/>
</dbReference>
<evidence type="ECO:0000313" key="2">
    <source>
        <dbReference type="Proteomes" id="UP000553343"/>
    </source>
</evidence>
<reference evidence="1 2" key="1">
    <citation type="submission" date="2020-06" db="EMBL/GenBank/DDBJ databases">
        <title>High-quality draft genome of sulfate reducer Desulfobacter latus type strain AcrS2 isolated from marine sediment.</title>
        <authorList>
            <person name="Hoppe M."/>
            <person name="Larsen C.K."/>
            <person name="Marshall I.P.G."/>
            <person name="Schramm A."/>
            <person name="Marietou A.G."/>
        </authorList>
    </citation>
    <scope>NUCLEOTIDE SEQUENCE [LARGE SCALE GENOMIC DNA]</scope>
    <source>
        <strain evidence="1 2">AcRS2</strain>
    </source>
</reference>
<gene>
    <name evidence="1" type="ORF">HXW94_06600</name>
</gene>
<dbReference type="NCBIfam" id="NF033652">
    <property type="entry name" value="LbtU_sider_porin"/>
    <property type="match status" value="1"/>
</dbReference>
<accession>A0A850T893</accession>